<dbReference type="Proteomes" id="UP000030645">
    <property type="component" value="Unassembled WGS sequence"/>
</dbReference>
<dbReference type="Gene3D" id="1.10.420.10">
    <property type="entry name" value="Peroxidase, domain 2"/>
    <property type="match status" value="1"/>
</dbReference>
<feature type="binding site" evidence="11">
    <location>
        <position position="59"/>
    </location>
    <ligand>
        <name>Ca(2+)</name>
        <dbReference type="ChEBI" id="CHEBI:29108"/>
        <label>1</label>
    </ligand>
</feature>
<keyword evidence="5 17" id="KW-0575">Peroxidase</keyword>
<dbReference type="SUPFAM" id="SSF48113">
    <property type="entry name" value="Heme-dependent peroxidases"/>
    <property type="match status" value="1"/>
</dbReference>
<dbReference type="PRINTS" id="PR00458">
    <property type="entry name" value="PEROXIDASE"/>
</dbReference>
<evidence type="ECO:0000256" key="9">
    <source>
        <dbReference type="ARBA" id="ARBA00023004"/>
    </source>
</evidence>
<dbReference type="InterPro" id="IPR002016">
    <property type="entry name" value="Haem_peroxidase"/>
</dbReference>
<dbReference type="GO" id="GO:0006979">
    <property type="term" value="P:response to oxidative stress"/>
    <property type="evidence" value="ECO:0007669"/>
    <property type="project" value="InterPro"/>
</dbReference>
<dbReference type="EMBL" id="KE343582">
    <property type="protein sequence ID" value="EXB36437.1"/>
    <property type="molecule type" value="Genomic_DNA"/>
</dbReference>
<dbReference type="EC" id="1.11.1.7" evidence="4"/>
<organism evidence="17 18">
    <name type="scientific">Morus notabilis</name>
    <dbReference type="NCBI Taxonomy" id="981085"/>
    <lineage>
        <taxon>Eukaryota</taxon>
        <taxon>Viridiplantae</taxon>
        <taxon>Streptophyta</taxon>
        <taxon>Embryophyta</taxon>
        <taxon>Tracheophyta</taxon>
        <taxon>Spermatophyta</taxon>
        <taxon>Magnoliopsida</taxon>
        <taxon>eudicotyledons</taxon>
        <taxon>Gunneridae</taxon>
        <taxon>Pentapetalae</taxon>
        <taxon>rosids</taxon>
        <taxon>fabids</taxon>
        <taxon>Rosales</taxon>
        <taxon>Moraceae</taxon>
        <taxon>Moreae</taxon>
        <taxon>Morus</taxon>
    </lineage>
</organism>
<gene>
    <name evidence="17" type="ORF">L484_010004</name>
</gene>
<evidence type="ECO:0000256" key="7">
    <source>
        <dbReference type="ARBA" id="ARBA00022723"/>
    </source>
</evidence>
<keyword evidence="11" id="KW-0106">Calcium</keyword>
<dbReference type="InterPro" id="IPR019794">
    <property type="entry name" value="Peroxidases_AS"/>
</dbReference>
<dbReference type="STRING" id="981085.W9QN42"/>
<feature type="active site" description="Proton acceptor" evidence="10">
    <location>
        <position position="51"/>
    </location>
</feature>
<protein>
    <recommendedName>
        <fullName evidence="4">peroxidase</fullName>
        <ecNumber evidence="4">1.11.1.7</ecNumber>
    </recommendedName>
</protein>
<keyword evidence="8" id="KW-0560">Oxidoreductase</keyword>
<evidence type="ECO:0000256" key="8">
    <source>
        <dbReference type="ARBA" id="ARBA00023002"/>
    </source>
</evidence>
<dbReference type="InterPro" id="IPR010255">
    <property type="entry name" value="Haem_peroxidase_sf"/>
</dbReference>
<dbReference type="AlphaFoldDB" id="W9QN42"/>
<keyword evidence="9" id="KW-0408">Iron</keyword>
<dbReference type="PROSITE" id="PS50873">
    <property type="entry name" value="PEROXIDASE_4"/>
    <property type="match status" value="1"/>
</dbReference>
<feature type="signal peptide" evidence="15">
    <location>
        <begin position="1"/>
        <end position="27"/>
    </location>
</feature>
<dbReference type="eggNOG" id="ENOG502QSXF">
    <property type="taxonomic scope" value="Eukaryota"/>
</dbReference>
<dbReference type="GO" id="GO:0020037">
    <property type="term" value="F:heme binding"/>
    <property type="evidence" value="ECO:0007669"/>
    <property type="project" value="InterPro"/>
</dbReference>
<dbReference type="Gene3D" id="1.10.520.10">
    <property type="match status" value="1"/>
</dbReference>
<keyword evidence="13" id="KW-1015">Disulfide bond</keyword>
<sequence>MALPIKGCSLTCAVALFLMLLSTTTHCTTSIRRAISAERRMAASLIRLHFHDCFVQGCDASILLEDSASIKSEVNAGQNKDSVRGFDVIENAKKEVESICPGIVSCADILAVASRDASVAVTLVDVAAPPMLAPLDLVTPNQLDNNYFKNLIQKKSLLQSDQILYSGAPTKDIVTEYSKSRSTFSSDFASAMVKMGDIEPLNGSAGGIRKICKVVN</sequence>
<accession>W9QN42</accession>
<dbReference type="PROSITE" id="PS00436">
    <property type="entry name" value="PEROXIDASE_2"/>
    <property type="match status" value="1"/>
</dbReference>
<feature type="site" description="Transition state stabilizer" evidence="12">
    <location>
        <position position="47"/>
    </location>
</feature>
<dbReference type="PANTHER" id="PTHR31388">
    <property type="entry name" value="PEROXIDASE 72-RELATED"/>
    <property type="match status" value="1"/>
</dbReference>
<feature type="binding site" evidence="11">
    <location>
        <position position="57"/>
    </location>
    <ligand>
        <name>Ca(2+)</name>
        <dbReference type="ChEBI" id="CHEBI:29108"/>
        <label>1</label>
    </ligand>
</feature>
<feature type="binding site" evidence="11">
    <location>
        <position position="52"/>
    </location>
    <ligand>
        <name>Ca(2+)</name>
        <dbReference type="ChEBI" id="CHEBI:29108"/>
        <label>1</label>
    </ligand>
</feature>
<evidence type="ECO:0000256" key="13">
    <source>
        <dbReference type="PIRSR" id="PIRSR600823-5"/>
    </source>
</evidence>
<evidence type="ECO:0000313" key="17">
    <source>
        <dbReference type="EMBL" id="EXB36437.1"/>
    </source>
</evidence>
<name>W9QN42_9ROSA</name>
<feature type="domain" description="Plant heme peroxidase family profile" evidence="16">
    <location>
        <begin position="29"/>
        <end position="216"/>
    </location>
</feature>
<evidence type="ECO:0000256" key="12">
    <source>
        <dbReference type="PIRSR" id="PIRSR600823-4"/>
    </source>
</evidence>
<dbReference type="InterPro" id="IPR000823">
    <property type="entry name" value="Peroxidase_pln"/>
</dbReference>
<evidence type="ECO:0000256" key="10">
    <source>
        <dbReference type="PIRSR" id="PIRSR600823-1"/>
    </source>
</evidence>
<comment type="similarity">
    <text evidence="14">Belongs to the peroxidase family.</text>
</comment>
<evidence type="ECO:0000256" key="2">
    <source>
        <dbReference type="ARBA" id="ARBA00001970"/>
    </source>
</evidence>
<feature type="binding site" evidence="11">
    <location>
        <position position="73"/>
    </location>
    <ligand>
        <name>Ca(2+)</name>
        <dbReference type="ChEBI" id="CHEBI:29108"/>
        <label>1</label>
    </ligand>
</feature>
<evidence type="ECO:0000256" key="14">
    <source>
        <dbReference type="RuleBase" id="RU004241"/>
    </source>
</evidence>
<evidence type="ECO:0000256" key="1">
    <source>
        <dbReference type="ARBA" id="ARBA00000189"/>
    </source>
</evidence>
<dbReference type="Pfam" id="PF00141">
    <property type="entry name" value="peroxidase"/>
    <property type="match status" value="2"/>
</dbReference>
<comment type="function">
    <text evidence="3">Removal of H(2)O(2), oxidation of toxic reductants, biosynthesis and degradation of lignin, suberization, auxin catabolism, response to environmental stresses such as wounding, pathogen attack and oxidative stress. These functions might be dependent on each isozyme/isoform in each plant tissue.</text>
</comment>
<evidence type="ECO:0000256" key="15">
    <source>
        <dbReference type="SAM" id="SignalP"/>
    </source>
</evidence>
<dbReference type="GO" id="GO:0140825">
    <property type="term" value="F:lactoperoxidase activity"/>
    <property type="evidence" value="ECO:0007669"/>
    <property type="project" value="UniProtKB-EC"/>
</dbReference>
<keyword evidence="15" id="KW-0732">Signal</keyword>
<feature type="binding site" evidence="11">
    <location>
        <position position="61"/>
    </location>
    <ligand>
        <name>Ca(2+)</name>
        <dbReference type="ChEBI" id="CHEBI:29108"/>
        <label>1</label>
    </ligand>
</feature>
<keyword evidence="7 11" id="KW-0479">Metal-binding</keyword>
<dbReference type="GO" id="GO:0046872">
    <property type="term" value="F:metal ion binding"/>
    <property type="evidence" value="ECO:0007669"/>
    <property type="project" value="UniProtKB-KW"/>
</dbReference>
<dbReference type="PRINTS" id="PR00461">
    <property type="entry name" value="PLPEROXIDASE"/>
</dbReference>
<evidence type="ECO:0000256" key="3">
    <source>
        <dbReference type="ARBA" id="ARBA00002322"/>
    </source>
</evidence>
<comment type="cofactor">
    <cofactor evidence="2">
        <name>heme b</name>
        <dbReference type="ChEBI" id="CHEBI:60344"/>
    </cofactor>
</comment>
<keyword evidence="18" id="KW-1185">Reference proteome</keyword>
<feature type="chain" id="PRO_5004930795" description="peroxidase" evidence="15">
    <location>
        <begin position="28"/>
        <end position="216"/>
    </location>
</feature>
<dbReference type="PANTHER" id="PTHR31388:SF115">
    <property type="entry name" value="PEROXIDASE 5"/>
    <property type="match status" value="1"/>
</dbReference>
<evidence type="ECO:0000256" key="5">
    <source>
        <dbReference type="ARBA" id="ARBA00022559"/>
    </source>
</evidence>
<comment type="cofactor">
    <cofactor evidence="11">
        <name>Ca(2+)</name>
        <dbReference type="ChEBI" id="CHEBI:29108"/>
    </cofactor>
    <text evidence="11">Binds 2 calcium ions per subunit.</text>
</comment>
<evidence type="ECO:0000259" key="16">
    <source>
        <dbReference type="PROSITE" id="PS50873"/>
    </source>
</evidence>
<keyword evidence="6" id="KW-0349">Heme</keyword>
<reference evidence="18" key="1">
    <citation type="submission" date="2013-01" db="EMBL/GenBank/DDBJ databases">
        <title>Draft Genome Sequence of a Mulberry Tree, Morus notabilis C.K. Schneid.</title>
        <authorList>
            <person name="He N."/>
            <person name="Zhao S."/>
        </authorList>
    </citation>
    <scope>NUCLEOTIDE SEQUENCE</scope>
</reference>
<proteinExistence type="inferred from homology"/>
<evidence type="ECO:0000313" key="18">
    <source>
        <dbReference type="Proteomes" id="UP000030645"/>
    </source>
</evidence>
<evidence type="ECO:0000256" key="4">
    <source>
        <dbReference type="ARBA" id="ARBA00012313"/>
    </source>
</evidence>
<evidence type="ECO:0000256" key="11">
    <source>
        <dbReference type="PIRSR" id="PIRSR600823-3"/>
    </source>
</evidence>
<comment type="catalytic activity">
    <reaction evidence="1">
        <text>2 a phenolic donor + H2O2 = 2 a phenolic radical donor + 2 H2O</text>
        <dbReference type="Rhea" id="RHEA:56136"/>
        <dbReference type="ChEBI" id="CHEBI:15377"/>
        <dbReference type="ChEBI" id="CHEBI:16240"/>
        <dbReference type="ChEBI" id="CHEBI:139520"/>
        <dbReference type="ChEBI" id="CHEBI:139521"/>
        <dbReference type="EC" id="1.11.1.7"/>
    </reaction>
</comment>
<feature type="binding site" evidence="11">
    <location>
        <position position="55"/>
    </location>
    <ligand>
        <name>Ca(2+)</name>
        <dbReference type="ChEBI" id="CHEBI:29108"/>
        <label>1</label>
    </ligand>
</feature>
<evidence type="ECO:0000256" key="6">
    <source>
        <dbReference type="ARBA" id="ARBA00022617"/>
    </source>
</evidence>
<feature type="disulfide bond" evidence="13">
    <location>
        <begin position="53"/>
        <end position="58"/>
    </location>
</feature>